<dbReference type="SMART" id="SM00284">
    <property type="entry name" value="OLF"/>
    <property type="match status" value="1"/>
</dbReference>
<evidence type="ECO:0000256" key="4">
    <source>
        <dbReference type="SAM" id="MobiDB-lite"/>
    </source>
</evidence>
<reference evidence="6 7" key="1">
    <citation type="journal article" date="2007" name="Nature">
        <title>The medaka draft genome and insights into vertebrate genome evolution.</title>
        <authorList>
            <person name="Kasahara M."/>
            <person name="Naruse K."/>
            <person name="Sasaki S."/>
            <person name="Nakatani Y."/>
            <person name="Qu W."/>
            <person name="Ahsan B."/>
            <person name="Yamada T."/>
            <person name="Nagayasu Y."/>
            <person name="Doi K."/>
            <person name="Kasai Y."/>
            <person name="Jindo T."/>
            <person name="Kobayashi D."/>
            <person name="Shimada A."/>
            <person name="Toyoda A."/>
            <person name="Kuroki Y."/>
            <person name="Fujiyama A."/>
            <person name="Sasaki T."/>
            <person name="Shimizu A."/>
            <person name="Asakawa S."/>
            <person name="Shimizu N."/>
            <person name="Hashimoto S."/>
            <person name="Yang J."/>
            <person name="Lee Y."/>
            <person name="Matsushima K."/>
            <person name="Sugano S."/>
            <person name="Sakaizumi M."/>
            <person name="Narita T."/>
            <person name="Ohishi K."/>
            <person name="Haga S."/>
            <person name="Ohta F."/>
            <person name="Nomoto H."/>
            <person name="Nogata K."/>
            <person name="Morishita T."/>
            <person name="Endo T."/>
            <person name="Shin-I T."/>
            <person name="Takeda H."/>
            <person name="Morishita S."/>
            <person name="Kohara Y."/>
        </authorList>
    </citation>
    <scope>NUCLEOTIDE SEQUENCE [LARGE SCALE GENOMIC DNA]</scope>
    <source>
        <strain evidence="6 7">Hd-rR</strain>
    </source>
</reference>
<protein>
    <submittedName>
        <fullName evidence="6">Olfactomedin-like 2A</fullName>
    </submittedName>
</protein>
<feature type="region of interest" description="Disordered" evidence="4">
    <location>
        <begin position="222"/>
        <end position="271"/>
    </location>
</feature>
<proteinExistence type="predicted"/>
<dbReference type="HOGENOM" id="CLU_024107_0_0_1"/>
<evidence type="ECO:0000256" key="2">
    <source>
        <dbReference type="ARBA" id="ARBA00022525"/>
    </source>
</evidence>
<dbReference type="GO" id="GO:0005576">
    <property type="term" value="C:extracellular region"/>
    <property type="evidence" value="ECO:0007669"/>
    <property type="project" value="UniProtKB-SubCell"/>
</dbReference>
<evidence type="ECO:0000259" key="5">
    <source>
        <dbReference type="PROSITE" id="PS51132"/>
    </source>
</evidence>
<feature type="domain" description="Olfactomedin-like" evidence="5">
    <location>
        <begin position="341"/>
        <end position="598"/>
    </location>
</feature>
<dbReference type="GeneTree" id="ENSGT00940000157194"/>
<feature type="compositionally biased region" description="Basic and acidic residues" evidence="4">
    <location>
        <begin position="241"/>
        <end position="266"/>
    </location>
</feature>
<evidence type="ECO:0000256" key="3">
    <source>
        <dbReference type="PROSITE-ProRule" id="PRU00446"/>
    </source>
</evidence>
<comment type="caution">
    <text evidence="3">Lacks conserved residue(s) required for the propagation of feature annotation.</text>
</comment>
<comment type="subcellular location">
    <subcellularLocation>
        <location evidence="1">Secreted</location>
    </subcellularLocation>
</comment>
<dbReference type="Pfam" id="PF02191">
    <property type="entry name" value="OLF"/>
    <property type="match status" value="1"/>
</dbReference>
<reference evidence="6" key="2">
    <citation type="submission" date="2025-08" db="UniProtKB">
        <authorList>
            <consortium name="Ensembl"/>
        </authorList>
    </citation>
    <scope>IDENTIFICATION</scope>
    <source>
        <strain evidence="6">Hd-rR</strain>
    </source>
</reference>
<reference evidence="6" key="3">
    <citation type="submission" date="2025-09" db="UniProtKB">
        <authorList>
            <consortium name="Ensembl"/>
        </authorList>
    </citation>
    <scope>IDENTIFICATION</scope>
    <source>
        <strain evidence="6">Hd-rR</strain>
    </source>
</reference>
<dbReference type="PROSITE" id="PS51132">
    <property type="entry name" value="OLF"/>
    <property type="match status" value="1"/>
</dbReference>
<dbReference type="PANTHER" id="PTHR23192">
    <property type="entry name" value="OLFACTOMEDIN-RELATED"/>
    <property type="match status" value="1"/>
</dbReference>
<evidence type="ECO:0000256" key="1">
    <source>
        <dbReference type="ARBA" id="ARBA00004613"/>
    </source>
</evidence>
<dbReference type="InterPro" id="IPR003112">
    <property type="entry name" value="Olfac-like_dom"/>
</dbReference>
<dbReference type="Bgee" id="ENSORLG00000016507">
    <property type="expression patterns" value="Expressed in muscle tissue and 9 other cell types or tissues"/>
</dbReference>
<keyword evidence="2" id="KW-0964">Secreted</keyword>
<evidence type="ECO:0000313" key="6">
    <source>
        <dbReference type="Ensembl" id="ENSORLP00000020665.2"/>
    </source>
</evidence>
<organism evidence="6 7">
    <name type="scientific">Oryzias latipes</name>
    <name type="common">Japanese rice fish</name>
    <name type="synonym">Japanese killifish</name>
    <dbReference type="NCBI Taxonomy" id="8090"/>
    <lineage>
        <taxon>Eukaryota</taxon>
        <taxon>Metazoa</taxon>
        <taxon>Chordata</taxon>
        <taxon>Craniata</taxon>
        <taxon>Vertebrata</taxon>
        <taxon>Euteleostomi</taxon>
        <taxon>Actinopterygii</taxon>
        <taxon>Neopterygii</taxon>
        <taxon>Teleostei</taxon>
        <taxon>Neoteleostei</taxon>
        <taxon>Acanthomorphata</taxon>
        <taxon>Ovalentaria</taxon>
        <taxon>Atherinomorphae</taxon>
        <taxon>Beloniformes</taxon>
        <taxon>Adrianichthyidae</taxon>
        <taxon>Oryziinae</taxon>
        <taxon>Oryzias</taxon>
    </lineage>
</organism>
<dbReference type="eggNOG" id="KOG3545">
    <property type="taxonomic scope" value="Eukaryota"/>
</dbReference>
<sequence>GASQAKPPPPLHPNIRLYEEGGRLGTPVRMTSEGSDCRCKCIMRPLSKDACLRLRSGTVRVEDFYTVETVSSGSDCKCSCTAPPSSLNPCENEWKMEKLKKQAPELLKLHSMVDLLEGTLFSMDLLKVHSYINSVVSQMNSLEETIKKNLTRENEFVRDSMTSLTNQFKRYENYSNIMMSIKKEISSLSLQLLQKDSSQREVQVSGLTCLFSLQDTRDEKTRVSGKIANKKTVAAKPPPKPPKEKAVKPKKEVVKPEKPVKPDPTVKPKVVGHQPGVVRGITYYKASKADKDEHEGGESFFLFFFIYSLSSFPEQDQIINMCSVGAQSKLFFLLLPGKILNCEGTLASVEQPEKHHSYGRNEGAWMKDPLAKDSKIYVTNYYYGNNLVEFRNLDNFKQGRWSNLYKLPYNWIGTGHVVYNGAFYYNRAFTKNIIKYDLRMRYVAAWTLLHDVVYEDNTPWKWRGHSDMDFAVDESGLWVIYPSMDYDYNQQELIVISKLDPGDLSMKKETTYRTGLKRNSYGNCFIICGVLYAVDVYNQRDGEVNYAYDTHTNTEAVPRLPFINEYSFTTQIDYNPKEKLLYAWDNGNQLTYRVNFVDD</sequence>
<dbReference type="Proteomes" id="UP000001038">
    <property type="component" value="Chromosome 9"/>
</dbReference>
<dbReference type="AlphaFoldDB" id="H2MPK3"/>
<dbReference type="Ensembl" id="ENSORLT00000020666.2">
    <property type="protein sequence ID" value="ENSORLP00000020665.2"/>
    <property type="gene ID" value="ENSORLG00000016507.2"/>
</dbReference>
<evidence type="ECO:0000313" key="7">
    <source>
        <dbReference type="Proteomes" id="UP000001038"/>
    </source>
</evidence>
<dbReference type="PANTHER" id="PTHR23192:SF29">
    <property type="entry name" value="OLFACTOMEDIN-LIKE PROTEIN 2A"/>
    <property type="match status" value="1"/>
</dbReference>
<dbReference type="InterPro" id="IPR050605">
    <property type="entry name" value="Olfactomedin-like_domain"/>
</dbReference>
<accession>H2MPK3</accession>
<keyword evidence="7" id="KW-1185">Reference proteome</keyword>
<name>H2MPK3_ORYLA</name>
<gene>
    <name evidence="6" type="primary">OLFML2A</name>
    <name evidence="6" type="synonym">olfml2a</name>
</gene>